<protein>
    <recommendedName>
        <fullName evidence="10">RRM domain-containing protein</fullName>
    </recommendedName>
</protein>
<dbReference type="Gene3D" id="3.30.70.330">
    <property type="match status" value="2"/>
</dbReference>
<feature type="region of interest" description="Disordered" evidence="9">
    <location>
        <begin position="1"/>
        <end position="44"/>
    </location>
</feature>
<evidence type="ECO:0000256" key="5">
    <source>
        <dbReference type="ARBA" id="ARBA00023163"/>
    </source>
</evidence>
<dbReference type="Pfam" id="PF18694">
    <property type="entry name" value="TDP-43_N"/>
    <property type="match status" value="1"/>
</dbReference>
<keyword evidence="2" id="KW-0507">mRNA processing</keyword>
<accession>A0ABR1CM25</accession>
<dbReference type="CDD" id="cd19609">
    <property type="entry name" value="NTD_TDP-43"/>
    <property type="match status" value="1"/>
</dbReference>
<dbReference type="InterPro" id="IPR041105">
    <property type="entry name" value="TDP-43_N"/>
</dbReference>
<evidence type="ECO:0000256" key="9">
    <source>
        <dbReference type="SAM" id="MobiDB-lite"/>
    </source>
</evidence>
<keyword evidence="7" id="KW-0539">Nucleus</keyword>
<feature type="domain" description="RRM" evidence="10">
    <location>
        <begin position="284"/>
        <end position="363"/>
    </location>
</feature>
<feature type="compositionally biased region" description="Basic and acidic residues" evidence="9">
    <location>
        <begin position="158"/>
        <end position="174"/>
    </location>
</feature>
<evidence type="ECO:0000256" key="4">
    <source>
        <dbReference type="ARBA" id="ARBA00023015"/>
    </source>
</evidence>
<reference evidence="11 12" key="1">
    <citation type="submission" date="2023-08" db="EMBL/GenBank/DDBJ databases">
        <title>A Necator americanus chromosomal reference genome.</title>
        <authorList>
            <person name="Ilik V."/>
            <person name="Petrzelkova K.J."/>
            <person name="Pardy F."/>
            <person name="Fuh T."/>
            <person name="Niatou-Singa F.S."/>
            <person name="Gouil Q."/>
            <person name="Baker L."/>
            <person name="Ritchie M.E."/>
            <person name="Jex A.R."/>
            <person name="Gazzola D."/>
            <person name="Li H."/>
            <person name="Toshio Fujiwara R."/>
            <person name="Zhan B."/>
            <person name="Aroian R.V."/>
            <person name="Pafco B."/>
            <person name="Schwarz E.M."/>
        </authorList>
    </citation>
    <scope>NUCLEOTIDE SEQUENCE [LARGE SCALE GENOMIC DNA]</scope>
    <source>
        <strain evidence="11 12">Aroian</strain>
        <tissue evidence="11">Whole animal</tissue>
    </source>
</reference>
<feature type="compositionally biased region" description="Basic and acidic residues" evidence="9">
    <location>
        <begin position="133"/>
        <end position="142"/>
    </location>
</feature>
<dbReference type="InterPro" id="IPR012677">
    <property type="entry name" value="Nucleotide-bd_a/b_plait_sf"/>
</dbReference>
<keyword evidence="12" id="KW-1185">Reference proteome</keyword>
<keyword evidence="6" id="KW-0508">mRNA splicing</keyword>
<comment type="caution">
    <text evidence="11">The sequence shown here is derived from an EMBL/GenBank/DDBJ whole genome shotgun (WGS) entry which is preliminary data.</text>
</comment>
<evidence type="ECO:0000256" key="3">
    <source>
        <dbReference type="ARBA" id="ARBA00022737"/>
    </source>
</evidence>
<evidence type="ECO:0000313" key="11">
    <source>
        <dbReference type="EMBL" id="KAK6738728.1"/>
    </source>
</evidence>
<keyword evidence="4" id="KW-0805">Transcription regulation</keyword>
<proteinExistence type="predicted"/>
<keyword evidence="3" id="KW-0677">Repeat</keyword>
<gene>
    <name evidence="11" type="primary">Necator_chrII.g8481</name>
    <name evidence="11" type="ORF">RB195_020687</name>
</gene>
<evidence type="ECO:0000256" key="1">
    <source>
        <dbReference type="ARBA" id="ARBA00004123"/>
    </source>
</evidence>
<keyword evidence="8" id="KW-0694">RNA-binding</keyword>
<feature type="compositionally biased region" description="Low complexity" evidence="9">
    <location>
        <begin position="10"/>
        <end position="24"/>
    </location>
</feature>
<dbReference type="SUPFAM" id="SSF54928">
    <property type="entry name" value="RNA-binding domain, RBD"/>
    <property type="match status" value="2"/>
</dbReference>
<dbReference type="PANTHER" id="PTHR48033">
    <property type="entry name" value="RNA-BINDING (RRM/RBD/RNP MOTIFS) FAMILY PROTEIN"/>
    <property type="match status" value="1"/>
</dbReference>
<evidence type="ECO:0000313" key="12">
    <source>
        <dbReference type="Proteomes" id="UP001303046"/>
    </source>
</evidence>
<feature type="compositionally biased region" description="Basic and acidic residues" evidence="9">
    <location>
        <begin position="25"/>
        <end position="44"/>
    </location>
</feature>
<keyword evidence="5" id="KW-0804">Transcription</keyword>
<evidence type="ECO:0000256" key="6">
    <source>
        <dbReference type="ARBA" id="ARBA00023187"/>
    </source>
</evidence>
<dbReference type="Proteomes" id="UP001303046">
    <property type="component" value="Unassembled WGS sequence"/>
</dbReference>
<evidence type="ECO:0000256" key="8">
    <source>
        <dbReference type="PROSITE-ProRule" id="PRU00176"/>
    </source>
</evidence>
<dbReference type="Pfam" id="PF00076">
    <property type="entry name" value="RRM_1"/>
    <property type="match status" value="2"/>
</dbReference>
<dbReference type="PANTHER" id="PTHR48033:SF9">
    <property type="entry name" value="TAR DNA-BINDING PROTEIN 43"/>
    <property type="match status" value="1"/>
</dbReference>
<organism evidence="11 12">
    <name type="scientific">Necator americanus</name>
    <name type="common">Human hookworm</name>
    <dbReference type="NCBI Taxonomy" id="51031"/>
    <lineage>
        <taxon>Eukaryota</taxon>
        <taxon>Metazoa</taxon>
        <taxon>Ecdysozoa</taxon>
        <taxon>Nematoda</taxon>
        <taxon>Chromadorea</taxon>
        <taxon>Rhabditida</taxon>
        <taxon>Rhabditina</taxon>
        <taxon>Rhabditomorpha</taxon>
        <taxon>Strongyloidea</taxon>
        <taxon>Ancylostomatidae</taxon>
        <taxon>Bunostominae</taxon>
        <taxon>Necator</taxon>
    </lineage>
</organism>
<dbReference type="SMART" id="SM00360">
    <property type="entry name" value="RRM"/>
    <property type="match status" value="2"/>
</dbReference>
<dbReference type="PROSITE" id="PS50102">
    <property type="entry name" value="RRM"/>
    <property type="match status" value="2"/>
</dbReference>
<name>A0ABR1CM25_NECAM</name>
<sequence length="539" mass="58068">MVKRSQSDILLLGTMGDSSSSTGTGEKRAHETSSDSPDIKIEAEWKSNSVERSDYVVVADSSGEAMELPTAPDNSLYMTTLQATYPGATGMKYKNPKTGALRAVAVDATGTKLLPPVDGWEDKVFTVITSSSRNDRGSDVSVKRRKIGTSDGESDSDGEGRIGRKRAADSRETAVAEPPLPRRPVDLIVLGVNYKTTDEGFKSYFEAFGTVVFSEIKRTPEGSSKGFGFVQMSTVEEQDKVLATASHMLDGRRCEVRIPDQRHDIHGNTPGASRAVVPSKTLVNKVFVGRLSEKIEADTLRSFFDKEAKQIVESASVTDVFIPHPFRGFAFITFTHSEVADRLVKANNFVIDGTSVSVTLAVPREDPHQNAAGYFNDFGFPYGYAKGGAGFGGAGIPNNGHYPARDVFGYSPPPGVYSRAPYDGWVPPPSIQGTPRSSRNGPPLEQPCVRNRYHPSISKEAAFPGPVPPQGPSPVAPPPLAYVFHQRDGLTGQAASNQIASGLDALNLNQKNPELLNAAWSAFFSTLNNGGASPQPRKW</sequence>
<evidence type="ECO:0000256" key="2">
    <source>
        <dbReference type="ARBA" id="ARBA00022664"/>
    </source>
</evidence>
<dbReference type="InterPro" id="IPR000504">
    <property type="entry name" value="RRM_dom"/>
</dbReference>
<evidence type="ECO:0000259" key="10">
    <source>
        <dbReference type="PROSITE" id="PS50102"/>
    </source>
</evidence>
<evidence type="ECO:0000256" key="7">
    <source>
        <dbReference type="ARBA" id="ARBA00023242"/>
    </source>
</evidence>
<dbReference type="InterPro" id="IPR035979">
    <property type="entry name" value="RBD_domain_sf"/>
</dbReference>
<feature type="domain" description="RRM" evidence="10">
    <location>
        <begin position="185"/>
        <end position="261"/>
    </location>
</feature>
<feature type="region of interest" description="Disordered" evidence="9">
    <location>
        <begin position="131"/>
        <end position="179"/>
    </location>
</feature>
<dbReference type="EMBL" id="JAVFWL010000002">
    <property type="protein sequence ID" value="KAK6738728.1"/>
    <property type="molecule type" value="Genomic_DNA"/>
</dbReference>
<comment type="subcellular location">
    <subcellularLocation>
        <location evidence="1">Nucleus</location>
    </subcellularLocation>
</comment>